<organism evidence="2 3">
    <name type="scientific">Streptomyces glomeratus</name>
    <dbReference type="NCBI Taxonomy" id="284452"/>
    <lineage>
        <taxon>Bacteria</taxon>
        <taxon>Bacillati</taxon>
        <taxon>Actinomycetota</taxon>
        <taxon>Actinomycetes</taxon>
        <taxon>Kitasatosporales</taxon>
        <taxon>Streptomycetaceae</taxon>
        <taxon>Streptomyces</taxon>
    </lineage>
</organism>
<sequence>MRNGYLCAVPPLRVFGTAGPPIGPGSFLRRPGAASSPAPNGALAYRSAMLLYHFTDAEHWEGIVASGEIRARWPRDPDDMPELPRTVHRAPEHQPRSGFPP</sequence>
<gene>
    <name evidence="2" type="ORF">GCM10010448_52630</name>
</gene>
<proteinExistence type="predicted"/>
<feature type="region of interest" description="Disordered" evidence="1">
    <location>
        <begin position="74"/>
        <end position="101"/>
    </location>
</feature>
<evidence type="ECO:0000256" key="1">
    <source>
        <dbReference type="SAM" id="MobiDB-lite"/>
    </source>
</evidence>
<accession>A0ABP6LZV7</accession>
<evidence type="ECO:0000313" key="3">
    <source>
        <dbReference type="Proteomes" id="UP001501532"/>
    </source>
</evidence>
<evidence type="ECO:0000313" key="2">
    <source>
        <dbReference type="EMBL" id="GAA3062769.1"/>
    </source>
</evidence>
<keyword evidence="3" id="KW-1185">Reference proteome</keyword>
<protein>
    <submittedName>
        <fullName evidence="2">Uncharacterized protein</fullName>
    </submittedName>
</protein>
<name>A0ABP6LZV7_9ACTN</name>
<dbReference type="EMBL" id="BAAAUF010000050">
    <property type="protein sequence ID" value="GAA3062769.1"/>
    <property type="molecule type" value="Genomic_DNA"/>
</dbReference>
<reference evidence="3" key="1">
    <citation type="journal article" date="2019" name="Int. J. Syst. Evol. Microbiol.">
        <title>The Global Catalogue of Microorganisms (GCM) 10K type strain sequencing project: providing services to taxonomists for standard genome sequencing and annotation.</title>
        <authorList>
            <consortium name="The Broad Institute Genomics Platform"/>
            <consortium name="The Broad Institute Genome Sequencing Center for Infectious Disease"/>
            <person name="Wu L."/>
            <person name="Ma J."/>
        </authorList>
    </citation>
    <scope>NUCLEOTIDE SEQUENCE [LARGE SCALE GENOMIC DNA]</scope>
    <source>
        <strain evidence="3">JCM 9091</strain>
    </source>
</reference>
<comment type="caution">
    <text evidence="2">The sequence shown here is derived from an EMBL/GenBank/DDBJ whole genome shotgun (WGS) entry which is preliminary data.</text>
</comment>
<dbReference type="Proteomes" id="UP001501532">
    <property type="component" value="Unassembled WGS sequence"/>
</dbReference>